<evidence type="ECO:0000313" key="1">
    <source>
        <dbReference type="EMBL" id="JAD24220.1"/>
    </source>
</evidence>
<reference evidence="1" key="2">
    <citation type="journal article" date="2015" name="Data Brief">
        <title>Shoot transcriptome of the giant reed, Arundo donax.</title>
        <authorList>
            <person name="Barrero R.A."/>
            <person name="Guerrero F.D."/>
            <person name="Moolhuijzen P."/>
            <person name="Goolsby J.A."/>
            <person name="Tidwell J."/>
            <person name="Bellgard S.E."/>
            <person name="Bellgard M.I."/>
        </authorList>
    </citation>
    <scope>NUCLEOTIDE SEQUENCE</scope>
    <source>
        <tissue evidence="1">Shoot tissue taken approximately 20 cm above the soil surface</tissue>
    </source>
</reference>
<reference evidence="1" key="1">
    <citation type="submission" date="2014-09" db="EMBL/GenBank/DDBJ databases">
        <authorList>
            <person name="Magalhaes I.L.F."/>
            <person name="Oliveira U."/>
            <person name="Santos F.R."/>
            <person name="Vidigal T.H.D.A."/>
            <person name="Brescovit A.D."/>
            <person name="Santos A.J."/>
        </authorList>
    </citation>
    <scope>NUCLEOTIDE SEQUENCE</scope>
    <source>
        <tissue evidence="1">Shoot tissue taken approximately 20 cm above the soil surface</tissue>
    </source>
</reference>
<dbReference type="EMBL" id="GBRH01273675">
    <property type="protein sequence ID" value="JAD24220.1"/>
    <property type="molecule type" value="Transcribed_RNA"/>
</dbReference>
<accession>A0A0A8YG34</accession>
<protein>
    <submittedName>
        <fullName evidence="1">Uncharacterized protein</fullName>
    </submittedName>
</protein>
<sequence length="13" mass="1545">MLCESILGYVFRN</sequence>
<proteinExistence type="predicted"/>
<organism evidence="1">
    <name type="scientific">Arundo donax</name>
    <name type="common">Giant reed</name>
    <name type="synonym">Donax arundinaceus</name>
    <dbReference type="NCBI Taxonomy" id="35708"/>
    <lineage>
        <taxon>Eukaryota</taxon>
        <taxon>Viridiplantae</taxon>
        <taxon>Streptophyta</taxon>
        <taxon>Embryophyta</taxon>
        <taxon>Tracheophyta</taxon>
        <taxon>Spermatophyta</taxon>
        <taxon>Magnoliopsida</taxon>
        <taxon>Liliopsida</taxon>
        <taxon>Poales</taxon>
        <taxon>Poaceae</taxon>
        <taxon>PACMAD clade</taxon>
        <taxon>Arundinoideae</taxon>
        <taxon>Arundineae</taxon>
        <taxon>Arundo</taxon>
    </lineage>
</organism>
<name>A0A0A8YG34_ARUDO</name>